<name>A0A099I1F1_CLOIN</name>
<dbReference type="EMBL" id="JQIF01000097">
    <property type="protein sequence ID" value="KGJ51804.1"/>
    <property type="molecule type" value="Genomic_DNA"/>
</dbReference>
<sequence length="466" mass="53428">MELEQIKGLLDLANLEDITAIKKAYAKQVKLHHPEEEPQVFQQLQTAYREAVQYAQAQRAGHAIKVNVLQEKAEESNDESFEAVSAGSVSSCEGLVQAAPKTTDERIEELLQALQSGNTLAVKKQLQTAQRLALLQDTAFLTALSEGLQNQVNLLSYAMRQTLIQAFHLDAGQLQPAQQELLSSIRQGIPDFQSYRYSCKRDTAYLLDTWGALCHSREEDSEAWLEFLNHKHWTKDTVDELTAGKILALEMKKCYAHSSAVAGKIYSFLHIRDHLAQDPAQTYAKLKELLSKDASFTQQNFISWRNHVQKQALQFFELSHEDKGAEVWEEWLHKQSLDKADLYLLERLSYYAKRHHYKKEVRNLLFSYFELETADTPAKQSLRKAILEEPPAYRRKKRMLLLLALLAALSAVLIPALLGRAQEQRKAEDRKQEELRNIQQEMLEESQRKSQEQLEALQKKIEAGNQ</sequence>
<feature type="region of interest" description="Disordered" evidence="2">
    <location>
        <begin position="443"/>
        <end position="466"/>
    </location>
</feature>
<feature type="compositionally biased region" description="Basic and acidic residues" evidence="2">
    <location>
        <begin position="445"/>
        <end position="466"/>
    </location>
</feature>
<dbReference type="Gene3D" id="1.10.287.110">
    <property type="entry name" value="DnaJ domain"/>
    <property type="match status" value="1"/>
</dbReference>
<evidence type="ECO:0000256" key="3">
    <source>
        <dbReference type="SAM" id="Phobius"/>
    </source>
</evidence>
<evidence type="ECO:0000313" key="5">
    <source>
        <dbReference type="Proteomes" id="UP000030008"/>
    </source>
</evidence>
<keyword evidence="3" id="KW-0812">Transmembrane</keyword>
<accession>A0A099I1F1</accession>
<dbReference type="GO" id="GO:0006260">
    <property type="term" value="P:DNA replication"/>
    <property type="evidence" value="ECO:0007669"/>
    <property type="project" value="UniProtKB-KW"/>
</dbReference>
<keyword evidence="3" id="KW-1133">Transmembrane helix</keyword>
<comment type="caution">
    <text evidence="4">The sequence shown here is derived from an EMBL/GenBank/DDBJ whole genome shotgun (WGS) entry which is preliminary data.</text>
</comment>
<evidence type="ECO:0008006" key="6">
    <source>
        <dbReference type="Google" id="ProtNLM"/>
    </source>
</evidence>
<reference evidence="4 5" key="1">
    <citation type="submission" date="2014-08" db="EMBL/GenBank/DDBJ databases">
        <title>Clostridium innocuum, an unnegligible vancomycin-resistant pathogen causing extra-intestinal infections.</title>
        <authorList>
            <person name="Feng Y."/>
            <person name="Chiu C.-H."/>
        </authorList>
    </citation>
    <scope>NUCLEOTIDE SEQUENCE [LARGE SCALE GENOMIC DNA]</scope>
    <source>
        <strain evidence="4 5">AN88</strain>
    </source>
</reference>
<feature type="transmembrane region" description="Helical" evidence="3">
    <location>
        <begin position="399"/>
        <end position="418"/>
    </location>
</feature>
<proteinExistence type="predicted"/>
<dbReference type="Proteomes" id="UP000030008">
    <property type="component" value="Unassembled WGS sequence"/>
</dbReference>
<organism evidence="4 5">
    <name type="scientific">Clostridium innocuum</name>
    <dbReference type="NCBI Taxonomy" id="1522"/>
    <lineage>
        <taxon>Bacteria</taxon>
        <taxon>Bacillati</taxon>
        <taxon>Bacillota</taxon>
        <taxon>Clostridia</taxon>
        <taxon>Eubacteriales</taxon>
        <taxon>Clostridiaceae</taxon>
        <taxon>Clostridium</taxon>
    </lineage>
</organism>
<gene>
    <name evidence="4" type="ORF">CIAN88_18785</name>
</gene>
<dbReference type="InterPro" id="IPR036869">
    <property type="entry name" value="J_dom_sf"/>
</dbReference>
<keyword evidence="3" id="KW-0472">Membrane</keyword>
<dbReference type="AlphaFoldDB" id="A0A099I1F1"/>
<evidence type="ECO:0000256" key="2">
    <source>
        <dbReference type="SAM" id="MobiDB-lite"/>
    </source>
</evidence>
<evidence type="ECO:0000313" key="4">
    <source>
        <dbReference type="EMBL" id="KGJ51804.1"/>
    </source>
</evidence>
<dbReference type="RefSeq" id="WP_044907365.1">
    <property type="nucleotide sequence ID" value="NZ_JQIF01000097.1"/>
</dbReference>
<evidence type="ECO:0000256" key="1">
    <source>
        <dbReference type="ARBA" id="ARBA00022705"/>
    </source>
</evidence>
<protein>
    <recommendedName>
        <fullName evidence="6">J domain-containing protein</fullName>
    </recommendedName>
</protein>
<keyword evidence="1" id="KW-0235">DNA replication</keyword>